<sequence length="461" mass="47546" precursor="true">MKPAPSPLSQAAWTLAAASILLLCAPTASAIDIVLDYTLDAQNENWFDATTPAGAARRAAVDTAAAFLSAIITNDDWAAVSVSNESFTLSDIAASTIRGLNGAVLIGVPESDGAGYSYGGAGNDIDVTNRSSVGANEYLVYVGAHAFDAGSTANANGVWDSNDRRNDAGRSGAQFNTWGGRINFNTAKTWYAGSNPGVDPTGVYGVQDNNKSPPSDSGADNWDWSTSSGTWKGFQLATIDPAATGLRDLYATAVHELMHALGATTSTIVDYVGVDAGGDFIGANLLAAYGGPVPGDGGHFAANTQSIVWGSDDIVSETVLDPDSLAGVRKYLTEVDAALLRDLGYEVLDRFPAPLLAGDYNGDGAVDAADYSVWRDNLGLAVTLPGDPTPGVVSADDYPVWREAFGDPQSVADLVRASSAEPAAVPEPAGYAMLAIAAAATFLCRRLGLPVRGVESPGLLG</sequence>
<feature type="chain" id="PRO_5022230679" description="Peptidase M10 metallopeptidase domain-containing protein" evidence="1">
    <location>
        <begin position="31"/>
        <end position="461"/>
    </location>
</feature>
<proteinExistence type="predicted"/>
<reference evidence="2 3" key="1">
    <citation type="submission" date="2019-02" db="EMBL/GenBank/DDBJ databases">
        <title>Deep-cultivation of Planctomycetes and their phenomic and genomic characterization uncovers novel biology.</title>
        <authorList>
            <person name="Wiegand S."/>
            <person name="Jogler M."/>
            <person name="Boedeker C."/>
            <person name="Pinto D."/>
            <person name="Vollmers J."/>
            <person name="Rivas-Marin E."/>
            <person name="Kohn T."/>
            <person name="Peeters S.H."/>
            <person name="Heuer A."/>
            <person name="Rast P."/>
            <person name="Oberbeckmann S."/>
            <person name="Bunk B."/>
            <person name="Jeske O."/>
            <person name="Meyerdierks A."/>
            <person name="Storesund J.E."/>
            <person name="Kallscheuer N."/>
            <person name="Luecker S."/>
            <person name="Lage O.M."/>
            <person name="Pohl T."/>
            <person name="Merkel B.J."/>
            <person name="Hornburger P."/>
            <person name="Mueller R.-W."/>
            <person name="Bruemmer F."/>
            <person name="Labrenz M."/>
            <person name="Spormann A.M."/>
            <person name="Op den Camp H."/>
            <person name="Overmann J."/>
            <person name="Amann R."/>
            <person name="Jetten M.S.M."/>
            <person name="Mascher T."/>
            <person name="Medema M.H."/>
            <person name="Devos D.P."/>
            <person name="Kaster A.-K."/>
            <person name="Ovreas L."/>
            <person name="Rohde M."/>
            <person name="Galperin M.Y."/>
            <person name="Jogler C."/>
        </authorList>
    </citation>
    <scope>NUCLEOTIDE SEQUENCE [LARGE SCALE GENOMIC DNA]</scope>
    <source>
        <strain evidence="2 3">Pla175</strain>
    </source>
</reference>
<gene>
    <name evidence="2" type="ORF">Pla175_26060</name>
</gene>
<organism evidence="2 3">
    <name type="scientific">Pirellulimonas nuda</name>
    <dbReference type="NCBI Taxonomy" id="2528009"/>
    <lineage>
        <taxon>Bacteria</taxon>
        <taxon>Pseudomonadati</taxon>
        <taxon>Planctomycetota</taxon>
        <taxon>Planctomycetia</taxon>
        <taxon>Pirellulales</taxon>
        <taxon>Lacipirellulaceae</taxon>
        <taxon>Pirellulimonas</taxon>
    </lineage>
</organism>
<accession>A0A518DCM3</accession>
<dbReference type="AlphaFoldDB" id="A0A518DCM3"/>
<evidence type="ECO:0000313" key="2">
    <source>
        <dbReference type="EMBL" id="QDU89219.1"/>
    </source>
</evidence>
<evidence type="ECO:0008006" key="4">
    <source>
        <dbReference type="Google" id="ProtNLM"/>
    </source>
</evidence>
<dbReference type="Proteomes" id="UP000317429">
    <property type="component" value="Chromosome"/>
</dbReference>
<dbReference type="InterPro" id="IPR018247">
    <property type="entry name" value="EF_Hand_1_Ca_BS"/>
</dbReference>
<dbReference type="KEGG" id="pnd:Pla175_26060"/>
<dbReference type="EMBL" id="CP036291">
    <property type="protein sequence ID" value="QDU89219.1"/>
    <property type="molecule type" value="Genomic_DNA"/>
</dbReference>
<feature type="signal peptide" evidence="1">
    <location>
        <begin position="1"/>
        <end position="30"/>
    </location>
</feature>
<name>A0A518DCM3_9BACT</name>
<keyword evidence="1" id="KW-0732">Signal</keyword>
<keyword evidence="3" id="KW-1185">Reference proteome</keyword>
<evidence type="ECO:0000256" key="1">
    <source>
        <dbReference type="SAM" id="SignalP"/>
    </source>
</evidence>
<dbReference type="PROSITE" id="PS00018">
    <property type="entry name" value="EF_HAND_1"/>
    <property type="match status" value="1"/>
</dbReference>
<dbReference type="OrthoDB" id="8198236at2"/>
<dbReference type="RefSeq" id="WP_145285306.1">
    <property type="nucleotide sequence ID" value="NZ_CP036291.1"/>
</dbReference>
<evidence type="ECO:0000313" key="3">
    <source>
        <dbReference type="Proteomes" id="UP000317429"/>
    </source>
</evidence>
<protein>
    <recommendedName>
        <fullName evidence="4">Peptidase M10 metallopeptidase domain-containing protein</fullName>
    </recommendedName>
</protein>